<comment type="similarity">
    <text evidence="1 2">Belongs to the anti-sigma-factor antagonist family.</text>
</comment>
<evidence type="ECO:0000313" key="6">
    <source>
        <dbReference type="Proteomes" id="UP000510682"/>
    </source>
</evidence>
<dbReference type="AlphaFoldDB" id="A0A7D6E4K7"/>
<dbReference type="SUPFAM" id="SSF52091">
    <property type="entry name" value="SpoIIaa-like"/>
    <property type="match status" value="1"/>
</dbReference>
<name>A0A7D6E4K7_9MYCO</name>
<evidence type="ECO:0000259" key="4">
    <source>
        <dbReference type="PROSITE" id="PS50801"/>
    </source>
</evidence>
<dbReference type="PANTHER" id="PTHR33495">
    <property type="entry name" value="ANTI-SIGMA FACTOR ANTAGONIST TM_1081-RELATED-RELATED"/>
    <property type="match status" value="1"/>
</dbReference>
<keyword evidence="6" id="KW-1185">Reference proteome</keyword>
<proteinExistence type="inferred from homology"/>
<dbReference type="Proteomes" id="UP000510682">
    <property type="component" value="Chromosome"/>
</dbReference>
<gene>
    <name evidence="5" type="ORF">H0P51_26530</name>
</gene>
<sequence>MGRLAWDVTWSVLRSSSSRGKHRTLGLQHTADPDKGSPLSAPDSITATVSDHDGVVVLSIGGEIDLVTAPALEEAIGGVVADNPGALIIDLSGVDFLGSVGLKILASTYEKLGDGAGFGVVARGPATRRPIHLTGLDKTFPLYPTIEEGLAGVREGKLNH</sequence>
<dbReference type="CDD" id="cd07043">
    <property type="entry name" value="STAS_anti-anti-sigma_factors"/>
    <property type="match status" value="1"/>
</dbReference>
<dbReference type="InterPro" id="IPR036513">
    <property type="entry name" value="STAS_dom_sf"/>
</dbReference>
<reference evidence="6" key="1">
    <citation type="submission" date="2020-07" db="EMBL/GenBank/DDBJ databases">
        <title>Description of Mycobacterium gordonae subsp. intergordonae subsp.nov. and Mycobacterium gordonae subsp. gordonae subsp. nov.</title>
        <authorList>
            <person name="Yu X."/>
        </authorList>
    </citation>
    <scope>NUCLEOTIDE SEQUENCE [LARGE SCALE GENOMIC DNA]</scope>
    <source>
        <strain evidence="6">24</strain>
    </source>
</reference>
<feature type="region of interest" description="Disordered" evidence="3">
    <location>
        <begin position="21"/>
        <end position="41"/>
    </location>
</feature>
<dbReference type="EMBL" id="CP059165">
    <property type="protein sequence ID" value="QLL07182.1"/>
    <property type="molecule type" value="Genomic_DNA"/>
</dbReference>
<dbReference type="Gene3D" id="3.30.750.24">
    <property type="entry name" value="STAS domain"/>
    <property type="match status" value="1"/>
</dbReference>
<dbReference type="PROSITE" id="PS50801">
    <property type="entry name" value="STAS"/>
    <property type="match status" value="1"/>
</dbReference>
<reference evidence="5 6" key="2">
    <citation type="submission" date="2020-07" db="EMBL/GenBank/DDBJ databases">
        <authorList>
            <person name="Yu X."/>
        </authorList>
    </citation>
    <scope>NUCLEOTIDE SEQUENCE [LARGE SCALE GENOMIC DNA]</scope>
    <source>
        <strain evidence="6">24</strain>
    </source>
</reference>
<dbReference type="GO" id="GO:0043856">
    <property type="term" value="F:anti-sigma factor antagonist activity"/>
    <property type="evidence" value="ECO:0007669"/>
    <property type="project" value="InterPro"/>
</dbReference>
<organism evidence="5 6">
    <name type="scientific">Mycobacterium vicinigordonae</name>
    <dbReference type="NCBI Taxonomy" id="1719132"/>
    <lineage>
        <taxon>Bacteria</taxon>
        <taxon>Bacillati</taxon>
        <taxon>Actinomycetota</taxon>
        <taxon>Actinomycetes</taxon>
        <taxon>Mycobacteriales</taxon>
        <taxon>Mycobacteriaceae</taxon>
        <taxon>Mycobacterium</taxon>
    </lineage>
</organism>
<dbReference type="PANTHER" id="PTHR33495:SF13">
    <property type="entry name" value="ANTI-SIGMA-F FACTOR ANTAGONIST RSFB"/>
    <property type="match status" value="1"/>
</dbReference>
<accession>A0A7D6E4K7</accession>
<evidence type="ECO:0000256" key="2">
    <source>
        <dbReference type="RuleBase" id="RU003749"/>
    </source>
</evidence>
<dbReference type="InterPro" id="IPR002645">
    <property type="entry name" value="STAS_dom"/>
</dbReference>
<evidence type="ECO:0000313" key="5">
    <source>
        <dbReference type="EMBL" id="QLL07182.1"/>
    </source>
</evidence>
<protein>
    <recommendedName>
        <fullName evidence="2">Anti-sigma factor antagonist</fullName>
    </recommendedName>
</protein>
<evidence type="ECO:0000256" key="1">
    <source>
        <dbReference type="ARBA" id="ARBA00009013"/>
    </source>
</evidence>
<dbReference type="NCBIfam" id="TIGR00377">
    <property type="entry name" value="ant_ant_sig"/>
    <property type="match status" value="1"/>
</dbReference>
<dbReference type="InterPro" id="IPR003658">
    <property type="entry name" value="Anti-sigma_ant"/>
</dbReference>
<evidence type="ECO:0000256" key="3">
    <source>
        <dbReference type="SAM" id="MobiDB-lite"/>
    </source>
</evidence>
<dbReference type="KEGG" id="mgor:H0P51_26530"/>
<reference evidence="6" key="3">
    <citation type="submission" date="2023-07" db="EMBL/GenBank/DDBJ databases">
        <title>Description of Mycobacterium gordonae subsp. intergordonae subsp.nov. and Mycobacterium gordonae subsp. gordonae subsp. nov.</title>
        <authorList>
            <person name="Huang H."/>
        </authorList>
    </citation>
    <scope>NUCLEOTIDE SEQUENCE [LARGE SCALE GENOMIC DNA]</scope>
    <source>
        <strain evidence="6">24</strain>
    </source>
</reference>
<feature type="domain" description="STAS" evidence="4">
    <location>
        <begin position="45"/>
        <end position="153"/>
    </location>
</feature>
<dbReference type="Pfam" id="PF01740">
    <property type="entry name" value="STAS"/>
    <property type="match status" value="1"/>
</dbReference>